<proteinExistence type="predicted"/>
<reference evidence="1" key="1">
    <citation type="journal article" date="2020" name="Stud. Mycol.">
        <title>101 Dothideomycetes genomes: a test case for predicting lifestyles and emergence of pathogens.</title>
        <authorList>
            <person name="Haridas S."/>
            <person name="Albert R."/>
            <person name="Binder M."/>
            <person name="Bloem J."/>
            <person name="Labutti K."/>
            <person name="Salamov A."/>
            <person name="Andreopoulos B."/>
            <person name="Baker S."/>
            <person name="Barry K."/>
            <person name="Bills G."/>
            <person name="Bluhm B."/>
            <person name="Cannon C."/>
            <person name="Castanera R."/>
            <person name="Culley D."/>
            <person name="Daum C."/>
            <person name="Ezra D."/>
            <person name="Gonzalez J."/>
            <person name="Henrissat B."/>
            <person name="Kuo A."/>
            <person name="Liang C."/>
            <person name="Lipzen A."/>
            <person name="Lutzoni F."/>
            <person name="Magnuson J."/>
            <person name="Mondo S."/>
            <person name="Nolan M."/>
            <person name="Ohm R."/>
            <person name="Pangilinan J."/>
            <person name="Park H.-J."/>
            <person name="Ramirez L."/>
            <person name="Alfaro M."/>
            <person name="Sun H."/>
            <person name="Tritt A."/>
            <person name="Yoshinaga Y."/>
            <person name="Zwiers L.-H."/>
            <person name="Turgeon B."/>
            <person name="Goodwin S."/>
            <person name="Spatafora J."/>
            <person name="Crous P."/>
            <person name="Grigoriev I."/>
        </authorList>
    </citation>
    <scope>NUCLEOTIDE SEQUENCE</scope>
    <source>
        <strain evidence="1">CBS 473.64</strain>
    </source>
</reference>
<evidence type="ECO:0000313" key="1">
    <source>
        <dbReference type="EMBL" id="KAF2646484.1"/>
    </source>
</evidence>
<keyword evidence="2" id="KW-1185">Reference proteome</keyword>
<protein>
    <submittedName>
        <fullName evidence="1">Uncharacterized protein</fullName>
    </submittedName>
</protein>
<accession>A0A6A6SJV9</accession>
<organism evidence="1 2">
    <name type="scientific">Massarina eburnea CBS 473.64</name>
    <dbReference type="NCBI Taxonomy" id="1395130"/>
    <lineage>
        <taxon>Eukaryota</taxon>
        <taxon>Fungi</taxon>
        <taxon>Dikarya</taxon>
        <taxon>Ascomycota</taxon>
        <taxon>Pezizomycotina</taxon>
        <taxon>Dothideomycetes</taxon>
        <taxon>Pleosporomycetidae</taxon>
        <taxon>Pleosporales</taxon>
        <taxon>Massarineae</taxon>
        <taxon>Massarinaceae</taxon>
        <taxon>Massarina</taxon>
    </lineage>
</organism>
<evidence type="ECO:0000313" key="2">
    <source>
        <dbReference type="Proteomes" id="UP000799753"/>
    </source>
</evidence>
<dbReference type="Proteomes" id="UP000799753">
    <property type="component" value="Unassembled WGS sequence"/>
</dbReference>
<dbReference type="AlphaFoldDB" id="A0A6A6SJV9"/>
<name>A0A6A6SJV9_9PLEO</name>
<gene>
    <name evidence="1" type="ORF">P280DRAFT_525296</name>
</gene>
<dbReference type="OrthoDB" id="3800401at2759"/>
<sequence>MSAVTGEVDRPATPLTVLEPRFDEPAQGLEKSNYCKQRSERSAGGNGIWPDLTHMLRKADDDEAVMIVVLWFLRLAHTATVAYTCIDSYHVFPISWTYKLKLKAFIMWYRSMVENPNAEEPAHIRFLLSELEITGNFQFVYRFVLPTMFGERDSKMLHCVEFYIFRWVLRAATHADHDPTGKIRQILGRTFNLDALNDLPIFIPGRRAYRIRQLVPNIGDLAKWNVNEIEPYLESKQHANDPYTGPVDPCDDIDTQSLNAPIRTIQWFCTVSGGVKVEDIMYPDTPTDTNAGRLILEPPKRRIISSEKLKRIKPYWASEDWWVARLADDPLDKELFGPYADDSEEKFRQELDDGFST</sequence>
<dbReference type="EMBL" id="MU006776">
    <property type="protein sequence ID" value="KAF2646484.1"/>
    <property type="molecule type" value="Genomic_DNA"/>
</dbReference>